<dbReference type="AlphaFoldDB" id="A0A2P6VAZ5"/>
<gene>
    <name evidence="9" type="ORF">C2E20_5239</name>
</gene>
<evidence type="ECO:0000313" key="10">
    <source>
        <dbReference type="Proteomes" id="UP000239649"/>
    </source>
</evidence>
<dbReference type="GO" id="GO:0003677">
    <property type="term" value="F:DNA binding"/>
    <property type="evidence" value="ECO:0007669"/>
    <property type="project" value="InterPro"/>
</dbReference>
<dbReference type="InterPro" id="IPR054300">
    <property type="entry name" value="OB_DPOA2"/>
</dbReference>
<dbReference type="Pfam" id="PF04042">
    <property type="entry name" value="DNA_pol_E_B"/>
    <property type="match status" value="1"/>
</dbReference>
<dbReference type="PIRSF" id="PIRSF018300">
    <property type="entry name" value="DNA_pol_alph_2"/>
    <property type="match status" value="1"/>
</dbReference>
<evidence type="ECO:0000313" key="9">
    <source>
        <dbReference type="EMBL" id="PSC71269.1"/>
    </source>
</evidence>
<comment type="subcellular location">
    <subcellularLocation>
        <location evidence="1 6">Nucleus</location>
    </subcellularLocation>
</comment>
<sequence>MSDGGFGRGGPKPLAAARTSNLFNRGNLEDLVLGEIGEGGENAEPASAAHAGTSQRITPYLSKHAPRPASATKPHTPATAGKFAERQNSGAVVASLNAQLEVPAAAAGDGEAMEVDGGASRCTVQVLGRPMRPTDKFMADRLEDKVAYLEARIVAAEEAAAAALGCEAHPVAAAAQQPSLFVGRIVCDAEGGKLNPQSLLLEGSVRSSGGARVRLDVSRLPSFRLFPGQVVALRGTNPSGFCVVASHLLPGLAAPPAATPLPDLARYAAATGRAGTSLVAAAGPFTSSEDLEYAPLAALLEYCSRQARPPDVLLLLGPFVDAEHPGVKGGLVEEAFEDLYISRVLGQIERFTAATGGATRVLLVPSTRDVLALPVVPQPPLVGAAAGVTSTPAGCLPLANPSTLALNEVVLGATSADWLMACTREETAKAAAGEERLPALAAHLPAQRSYLPLFPPPLDCPVDCARGATALAMPATPDLLVLPSDLAPFAKLCPVLTPGHGGAAAPADGAAAGEPGAAVAAQASSSFVCVNPGRLTKGTSGGTFAHVHILPLPEAVAVAGGAPAPTNAPVPHQLERRCRVDIKRI</sequence>
<dbReference type="PANTHER" id="PTHR23061:SF12">
    <property type="entry name" value="DNA POLYMERASE ALPHA SUBUNIT B"/>
    <property type="match status" value="1"/>
</dbReference>
<comment type="caution">
    <text evidence="9">The sequence shown here is derived from an EMBL/GenBank/DDBJ whole genome shotgun (WGS) entry which is preliminary data.</text>
</comment>
<organism evidence="9 10">
    <name type="scientific">Micractinium conductrix</name>
    <dbReference type="NCBI Taxonomy" id="554055"/>
    <lineage>
        <taxon>Eukaryota</taxon>
        <taxon>Viridiplantae</taxon>
        <taxon>Chlorophyta</taxon>
        <taxon>core chlorophytes</taxon>
        <taxon>Trebouxiophyceae</taxon>
        <taxon>Chlorellales</taxon>
        <taxon>Chlorellaceae</taxon>
        <taxon>Chlorella clade</taxon>
        <taxon>Micractinium</taxon>
    </lineage>
</organism>
<evidence type="ECO:0000259" key="8">
    <source>
        <dbReference type="Pfam" id="PF22062"/>
    </source>
</evidence>
<reference evidence="9 10" key="1">
    <citation type="journal article" date="2018" name="Plant J.">
        <title>Genome sequences of Chlorella sorokiniana UTEX 1602 and Micractinium conductrix SAG 241.80: implications to maltose excretion by a green alga.</title>
        <authorList>
            <person name="Arriola M.B."/>
            <person name="Velmurugan N."/>
            <person name="Zhang Y."/>
            <person name="Plunkett M.H."/>
            <person name="Hondzo H."/>
            <person name="Barney B.M."/>
        </authorList>
    </citation>
    <scope>NUCLEOTIDE SEQUENCE [LARGE SCALE GENOMIC DNA]</scope>
    <source>
        <strain evidence="9 10">SAG 241.80</strain>
    </source>
</reference>
<evidence type="ECO:0000256" key="4">
    <source>
        <dbReference type="ARBA" id="ARBA00022705"/>
    </source>
</evidence>
<evidence type="ECO:0000256" key="5">
    <source>
        <dbReference type="ARBA" id="ARBA00023242"/>
    </source>
</evidence>
<dbReference type="Gene3D" id="3.60.21.60">
    <property type="match status" value="2"/>
</dbReference>
<accession>A0A2P6VAZ5</accession>
<protein>
    <recommendedName>
        <fullName evidence="3 6">DNA polymerase alpha subunit B</fullName>
    </recommendedName>
</protein>
<dbReference type="InterPro" id="IPR007185">
    <property type="entry name" value="DNA_pol_a/d/e_bsu"/>
</dbReference>
<keyword evidence="5 6" id="KW-0539">Nucleus</keyword>
<dbReference type="Pfam" id="PF22062">
    <property type="entry name" value="OB_DPOA2"/>
    <property type="match status" value="1"/>
</dbReference>
<keyword evidence="10" id="KW-1185">Reference proteome</keyword>
<evidence type="ECO:0000256" key="3">
    <source>
        <dbReference type="ARBA" id="ARBA00018596"/>
    </source>
</evidence>
<comment type="function">
    <text evidence="6">Accessory subunit of the DNA polymerase alpha complex (also known as the alpha DNA polymerase-primase complex) which plays an essential role in the initiation of DNA synthesis.</text>
</comment>
<evidence type="ECO:0000256" key="2">
    <source>
        <dbReference type="ARBA" id="ARBA00007299"/>
    </source>
</evidence>
<evidence type="ECO:0000256" key="6">
    <source>
        <dbReference type="PIRNR" id="PIRNR018300"/>
    </source>
</evidence>
<comment type="similarity">
    <text evidence="2 6">Belongs to the DNA polymerase alpha subunit B family.</text>
</comment>
<evidence type="ECO:0000259" key="7">
    <source>
        <dbReference type="Pfam" id="PF04042"/>
    </source>
</evidence>
<feature type="domain" description="DNA polymerase alpha/delta/epsilon subunit B" evidence="7">
    <location>
        <begin position="279"/>
        <end position="491"/>
    </location>
</feature>
<feature type="domain" description="DNA polymerase alpha subunit B OB" evidence="8">
    <location>
        <begin position="170"/>
        <end position="251"/>
    </location>
</feature>
<dbReference type="OrthoDB" id="336885at2759"/>
<keyword evidence="4 6" id="KW-0235">DNA replication</keyword>
<dbReference type="GO" id="GO:0006270">
    <property type="term" value="P:DNA replication initiation"/>
    <property type="evidence" value="ECO:0007669"/>
    <property type="project" value="TreeGrafter"/>
</dbReference>
<evidence type="ECO:0000256" key="1">
    <source>
        <dbReference type="ARBA" id="ARBA00004123"/>
    </source>
</evidence>
<name>A0A2P6VAZ5_9CHLO</name>
<dbReference type="STRING" id="554055.A0A2P6VAZ5"/>
<proteinExistence type="inferred from homology"/>
<dbReference type="Proteomes" id="UP000239649">
    <property type="component" value="Unassembled WGS sequence"/>
</dbReference>
<dbReference type="InterPro" id="IPR016722">
    <property type="entry name" value="DNA_pol_alpha_bsu"/>
</dbReference>
<dbReference type="EMBL" id="LHPF02000015">
    <property type="protein sequence ID" value="PSC71269.1"/>
    <property type="molecule type" value="Genomic_DNA"/>
</dbReference>
<dbReference type="PANTHER" id="PTHR23061">
    <property type="entry name" value="DNA POLYMERASE 2 ALPHA 70 KDA SUBUNIT"/>
    <property type="match status" value="1"/>
</dbReference>
<dbReference type="GO" id="GO:0005658">
    <property type="term" value="C:alpha DNA polymerase:primase complex"/>
    <property type="evidence" value="ECO:0007669"/>
    <property type="project" value="TreeGrafter"/>
</dbReference>